<comment type="subcellular location">
    <subcellularLocation>
        <location evidence="1">Membrane</location>
        <topology evidence="1">Multi-pass membrane protein</topology>
    </subcellularLocation>
</comment>
<feature type="transmembrane region" description="Helical" evidence="5">
    <location>
        <begin position="186"/>
        <end position="204"/>
    </location>
</feature>
<dbReference type="InterPro" id="IPR051533">
    <property type="entry name" value="WaaL-like"/>
</dbReference>
<evidence type="ECO:0000259" key="6">
    <source>
        <dbReference type="Pfam" id="PF04932"/>
    </source>
</evidence>
<dbReference type="PANTHER" id="PTHR37422">
    <property type="entry name" value="TEICHURONIC ACID BIOSYNTHESIS PROTEIN TUAE"/>
    <property type="match status" value="1"/>
</dbReference>
<dbReference type="Proteomes" id="UP000315145">
    <property type="component" value="Unassembled WGS sequence"/>
</dbReference>
<feature type="transmembrane region" description="Helical" evidence="5">
    <location>
        <begin position="351"/>
        <end position="374"/>
    </location>
</feature>
<organism evidence="7 10">
    <name type="scientific">Algibacter amylolyticus</name>
    <dbReference type="NCBI Taxonomy" id="1608400"/>
    <lineage>
        <taxon>Bacteria</taxon>
        <taxon>Pseudomonadati</taxon>
        <taxon>Bacteroidota</taxon>
        <taxon>Flavobacteriia</taxon>
        <taxon>Flavobacteriales</taxon>
        <taxon>Flavobacteriaceae</taxon>
        <taxon>Algibacter</taxon>
    </lineage>
</organism>
<dbReference type="GO" id="GO:0016874">
    <property type="term" value="F:ligase activity"/>
    <property type="evidence" value="ECO:0007669"/>
    <property type="project" value="UniProtKB-KW"/>
</dbReference>
<feature type="transmembrane region" description="Helical" evidence="5">
    <location>
        <begin position="54"/>
        <end position="72"/>
    </location>
</feature>
<keyword evidence="9" id="KW-1185">Reference proteome</keyword>
<dbReference type="EMBL" id="VMBF01000001">
    <property type="protein sequence ID" value="TSJ81660.1"/>
    <property type="molecule type" value="Genomic_DNA"/>
</dbReference>
<dbReference type="InterPro" id="IPR007016">
    <property type="entry name" value="O-antigen_ligase-rel_domated"/>
</dbReference>
<keyword evidence="4 5" id="KW-0472">Membrane</keyword>
<dbReference type="PANTHER" id="PTHR37422:SF17">
    <property type="entry name" value="O-ANTIGEN LIGASE"/>
    <property type="match status" value="1"/>
</dbReference>
<dbReference type="AlphaFoldDB" id="A0A5M7BK06"/>
<feature type="transmembrane region" description="Helical" evidence="5">
    <location>
        <begin position="158"/>
        <end position="179"/>
    </location>
</feature>
<accession>A0A5M7BK06</accession>
<reference evidence="7 10" key="1">
    <citation type="journal article" date="2015" name="Int. J. Syst. Evol. Microbiol.">
        <title>Algibacter amylolyticus sp. nov., isolated from intertidal sediment.</title>
        <authorList>
            <person name="Zhang D.C."/>
            <person name="Wu J."/>
            <person name="Neuner K."/>
            <person name="Yao J."/>
            <person name="Margesin R."/>
        </authorList>
    </citation>
    <scope>NUCLEOTIDE SEQUENCE [LARGE SCALE GENOMIC DNA]</scope>
    <source>
        <strain evidence="7 10">RU-4-M-4</strain>
    </source>
</reference>
<evidence type="ECO:0000256" key="3">
    <source>
        <dbReference type="ARBA" id="ARBA00022989"/>
    </source>
</evidence>
<feature type="domain" description="O-antigen ligase-related" evidence="6">
    <location>
        <begin position="194"/>
        <end position="362"/>
    </location>
</feature>
<feature type="transmembrane region" description="Helical" evidence="5">
    <location>
        <begin position="110"/>
        <end position="130"/>
    </location>
</feature>
<comment type="caution">
    <text evidence="7">The sequence shown here is derived from an EMBL/GenBank/DDBJ whole genome shotgun (WGS) entry which is preliminary data.</text>
</comment>
<dbReference type="GO" id="GO:0016020">
    <property type="term" value="C:membrane"/>
    <property type="evidence" value="ECO:0007669"/>
    <property type="project" value="UniProtKB-SubCell"/>
</dbReference>
<dbReference type="Proteomes" id="UP000322315">
    <property type="component" value="Unassembled WGS sequence"/>
</dbReference>
<evidence type="ECO:0000313" key="10">
    <source>
        <dbReference type="Proteomes" id="UP000322315"/>
    </source>
</evidence>
<evidence type="ECO:0000313" key="7">
    <source>
        <dbReference type="EMBL" id="KAA5827415.1"/>
    </source>
</evidence>
<feature type="transmembrane region" description="Helical" evidence="5">
    <location>
        <begin position="12"/>
        <end position="42"/>
    </location>
</feature>
<evidence type="ECO:0000256" key="2">
    <source>
        <dbReference type="ARBA" id="ARBA00022692"/>
    </source>
</evidence>
<dbReference type="Pfam" id="PF04932">
    <property type="entry name" value="Wzy_C"/>
    <property type="match status" value="1"/>
</dbReference>
<protein>
    <submittedName>
        <fullName evidence="7">O-antigen ligase family protein</fullName>
    </submittedName>
</protein>
<name>A0A5M7BK06_9FLAO</name>
<dbReference type="RefSeq" id="WP_144114766.1">
    <property type="nucleotide sequence ID" value="NZ_JACHGE010000001.1"/>
</dbReference>
<keyword evidence="2 5" id="KW-0812">Transmembrane</keyword>
<feature type="transmembrane region" description="Helical" evidence="5">
    <location>
        <begin position="240"/>
        <end position="262"/>
    </location>
</feature>
<evidence type="ECO:0000256" key="1">
    <source>
        <dbReference type="ARBA" id="ARBA00004141"/>
    </source>
</evidence>
<evidence type="ECO:0000313" key="9">
    <source>
        <dbReference type="Proteomes" id="UP000315145"/>
    </source>
</evidence>
<sequence length="423" mass="49657">MMSLERNYHKIYNAFLCILPVSFLFMKLSNIVVILFVLFNIINYKKLVFNKQKIIWCLIIAMPLLLDLLFFWNNSSYYLAVKATEKHLLFLFFPVLIIGYNKKINLIKLLSIYVVVMLIVLTGLFIRYVIIYPDHILKYLEGRHLWEMGYHFTNSFKLHAPSLNMHVAFASVSCFYVLINKKFGKSVKSIIFFFLFLLSLFLVLYINTRVAVVCAIFGYFFVFLFITFKNYSSSVLIKKGALVFLIFFLGMGAFVKIFPYTIKKFTSRSFANMEMVGRLDEFENPEVEVFSSLVTRVSIWKSALELSKSNLLFGYGAVDAKEKLFEYYKETNQKFLYKYKFPVHNQFIDYLIKYGILGPIALLVFFSFLCYLGFINKNSLMFFFVILFFLSNLTDDFFILYSGISFSAYWASIFGNYSNELDK</sequence>
<proteinExistence type="predicted"/>
<evidence type="ECO:0000256" key="4">
    <source>
        <dbReference type="ARBA" id="ARBA00023136"/>
    </source>
</evidence>
<feature type="transmembrane region" description="Helical" evidence="5">
    <location>
        <begin position="381"/>
        <end position="404"/>
    </location>
</feature>
<evidence type="ECO:0000313" key="8">
    <source>
        <dbReference type="EMBL" id="TSJ81660.1"/>
    </source>
</evidence>
<keyword evidence="7" id="KW-0436">Ligase</keyword>
<keyword evidence="3 5" id="KW-1133">Transmembrane helix</keyword>
<reference evidence="7" key="3">
    <citation type="submission" date="2019-09" db="EMBL/GenBank/DDBJ databases">
        <authorList>
            <person name="Zhang D.-C."/>
        </authorList>
    </citation>
    <scope>NUCLEOTIDE SEQUENCE</scope>
    <source>
        <strain evidence="7">RU-4-M-4</strain>
    </source>
</reference>
<evidence type="ECO:0000256" key="5">
    <source>
        <dbReference type="SAM" id="Phobius"/>
    </source>
</evidence>
<reference evidence="8 9" key="2">
    <citation type="submission" date="2019-07" db="EMBL/GenBank/DDBJ databases">
        <title>Algibacter marinivivus sp. nov., isolated from the surface of a marine red alga.</title>
        <authorList>
            <person name="Zhong X."/>
            <person name="Xu W."/>
            <person name="Zhang Y."/>
            <person name="Zhang Q."/>
            <person name="Du Z."/>
        </authorList>
    </citation>
    <scope>NUCLEOTIDE SEQUENCE [LARGE SCALE GENOMIC DNA]</scope>
    <source>
        <strain evidence="8 9">RU-4-M-4</strain>
    </source>
</reference>
<dbReference type="EMBL" id="VWRS01000001">
    <property type="protein sequence ID" value="KAA5827415.1"/>
    <property type="molecule type" value="Genomic_DNA"/>
</dbReference>
<gene>
    <name evidence="7" type="ORF">F2B50_00795</name>
    <name evidence="8" type="ORF">FPF71_00795</name>
</gene>
<feature type="transmembrane region" description="Helical" evidence="5">
    <location>
        <begin position="78"/>
        <end position="98"/>
    </location>
</feature>
<feature type="transmembrane region" description="Helical" evidence="5">
    <location>
        <begin position="210"/>
        <end position="228"/>
    </location>
</feature>
<dbReference type="OrthoDB" id="1143110at2"/>